<dbReference type="InParanoid" id="A0A166NKZ4"/>
<dbReference type="AlphaFoldDB" id="A0A166NKZ4"/>
<name>A0A166NKZ4_EXIGL</name>
<reference evidence="2 3" key="1">
    <citation type="journal article" date="2016" name="Mol. Biol. Evol.">
        <title>Comparative Genomics of Early-Diverging Mushroom-Forming Fungi Provides Insights into the Origins of Lignocellulose Decay Capabilities.</title>
        <authorList>
            <person name="Nagy L.G."/>
            <person name="Riley R."/>
            <person name="Tritt A."/>
            <person name="Adam C."/>
            <person name="Daum C."/>
            <person name="Floudas D."/>
            <person name="Sun H."/>
            <person name="Yadav J.S."/>
            <person name="Pangilinan J."/>
            <person name="Larsson K.H."/>
            <person name="Matsuura K."/>
            <person name="Barry K."/>
            <person name="Labutti K."/>
            <person name="Kuo R."/>
            <person name="Ohm R.A."/>
            <person name="Bhattacharya S.S."/>
            <person name="Shirouzu T."/>
            <person name="Yoshinaga Y."/>
            <person name="Martin F.M."/>
            <person name="Grigoriev I.V."/>
            <person name="Hibbett D.S."/>
        </authorList>
    </citation>
    <scope>NUCLEOTIDE SEQUENCE [LARGE SCALE GENOMIC DNA]</scope>
    <source>
        <strain evidence="2 3">HHB12029</strain>
    </source>
</reference>
<dbReference type="Proteomes" id="UP000077266">
    <property type="component" value="Unassembled WGS sequence"/>
</dbReference>
<feature type="region of interest" description="Disordered" evidence="1">
    <location>
        <begin position="90"/>
        <end position="111"/>
    </location>
</feature>
<protein>
    <submittedName>
        <fullName evidence="2">Uncharacterized protein</fullName>
    </submittedName>
</protein>
<evidence type="ECO:0000313" key="2">
    <source>
        <dbReference type="EMBL" id="KZV79283.1"/>
    </source>
</evidence>
<proteinExistence type="predicted"/>
<dbReference type="EMBL" id="KV426645">
    <property type="protein sequence ID" value="KZV79283.1"/>
    <property type="molecule type" value="Genomic_DNA"/>
</dbReference>
<organism evidence="2 3">
    <name type="scientific">Exidia glandulosa HHB12029</name>
    <dbReference type="NCBI Taxonomy" id="1314781"/>
    <lineage>
        <taxon>Eukaryota</taxon>
        <taxon>Fungi</taxon>
        <taxon>Dikarya</taxon>
        <taxon>Basidiomycota</taxon>
        <taxon>Agaricomycotina</taxon>
        <taxon>Agaricomycetes</taxon>
        <taxon>Auriculariales</taxon>
        <taxon>Exidiaceae</taxon>
        <taxon>Exidia</taxon>
    </lineage>
</organism>
<sequence length="111" mass="11973">MQSPYIQGFQLSLAPTCKLVVSRRWQDTREDASPDFPRSNASVFPPSPFLGAFCCRPLLSAGFPPSPEPGVTGFSCSPGPQQGLGFVQHQVRSGSSDEELALPPLKTKKSH</sequence>
<keyword evidence="3" id="KW-1185">Reference proteome</keyword>
<accession>A0A166NKZ4</accession>
<evidence type="ECO:0000256" key="1">
    <source>
        <dbReference type="SAM" id="MobiDB-lite"/>
    </source>
</evidence>
<evidence type="ECO:0000313" key="3">
    <source>
        <dbReference type="Proteomes" id="UP000077266"/>
    </source>
</evidence>
<gene>
    <name evidence="2" type="ORF">EXIGLDRAFT_782552</name>
</gene>